<keyword evidence="3" id="KW-1185">Reference proteome</keyword>
<feature type="transmembrane region" description="Helical" evidence="1">
    <location>
        <begin position="85"/>
        <end position="106"/>
    </location>
</feature>
<organism evidence="2 3">
    <name type="scientific">Gossypium arboreum</name>
    <name type="common">Tree cotton</name>
    <name type="synonym">Gossypium nanking</name>
    <dbReference type="NCBI Taxonomy" id="29729"/>
    <lineage>
        <taxon>Eukaryota</taxon>
        <taxon>Viridiplantae</taxon>
        <taxon>Streptophyta</taxon>
        <taxon>Embryophyta</taxon>
        <taxon>Tracheophyta</taxon>
        <taxon>Spermatophyta</taxon>
        <taxon>Magnoliopsida</taxon>
        <taxon>eudicotyledons</taxon>
        <taxon>Gunneridae</taxon>
        <taxon>Pentapetalae</taxon>
        <taxon>rosids</taxon>
        <taxon>malvids</taxon>
        <taxon>Malvales</taxon>
        <taxon>Malvaceae</taxon>
        <taxon>Malvoideae</taxon>
        <taxon>Gossypium</taxon>
    </lineage>
</organism>
<comment type="caution">
    <text evidence="2">The sequence shown here is derived from an EMBL/GenBank/DDBJ whole genome shotgun (WGS) entry which is preliminary data.</text>
</comment>
<reference evidence="2 3" key="1">
    <citation type="submission" date="2023-03" db="EMBL/GenBank/DDBJ databases">
        <title>WGS of Gossypium arboreum.</title>
        <authorList>
            <person name="Yu D."/>
        </authorList>
    </citation>
    <scope>NUCLEOTIDE SEQUENCE [LARGE SCALE GENOMIC DNA]</scope>
    <source>
        <tissue evidence="2">Leaf</tissue>
    </source>
</reference>
<proteinExistence type="predicted"/>
<evidence type="ECO:0000256" key="1">
    <source>
        <dbReference type="SAM" id="Phobius"/>
    </source>
</evidence>
<keyword evidence="1" id="KW-1133">Transmembrane helix</keyword>
<keyword evidence="1" id="KW-0812">Transmembrane</keyword>
<evidence type="ECO:0000313" key="3">
    <source>
        <dbReference type="Proteomes" id="UP001358586"/>
    </source>
</evidence>
<evidence type="ECO:0000313" key="2">
    <source>
        <dbReference type="EMBL" id="KAK5831103.1"/>
    </source>
</evidence>
<feature type="transmembrane region" description="Helical" evidence="1">
    <location>
        <begin position="51"/>
        <end position="73"/>
    </location>
</feature>
<sequence length="114" mass="12908">MLFLKTYLTILMIWFLHIFQIMIVQFCPLLCCGFIFIWYSSAARGFWNLSPFFLVSYSSLGGFISCLVTVGLVELSCLLRLPLTYEFIAFPVVLVIVCILCFGLSLNNSILKGA</sequence>
<keyword evidence="1" id="KW-0472">Membrane</keyword>
<gene>
    <name evidence="2" type="ORF">PVK06_014898</name>
</gene>
<name>A0ABR0PVQ0_GOSAR</name>
<feature type="transmembrane region" description="Helical" evidence="1">
    <location>
        <begin position="12"/>
        <end position="39"/>
    </location>
</feature>
<accession>A0ABR0PVQ0</accession>
<protein>
    <submittedName>
        <fullName evidence="2">Uncharacterized protein</fullName>
    </submittedName>
</protein>
<dbReference type="Proteomes" id="UP001358586">
    <property type="component" value="Chromosome 5"/>
</dbReference>
<dbReference type="EMBL" id="JARKNE010000005">
    <property type="protein sequence ID" value="KAK5831103.1"/>
    <property type="molecule type" value="Genomic_DNA"/>
</dbReference>